<dbReference type="Proteomes" id="UP000244892">
    <property type="component" value="Chromosome"/>
</dbReference>
<dbReference type="GO" id="GO:0016787">
    <property type="term" value="F:hydrolase activity"/>
    <property type="evidence" value="ECO:0007669"/>
    <property type="project" value="UniProtKB-KW"/>
</dbReference>
<name>A0A2U8FPH4_9BURK</name>
<evidence type="ECO:0000313" key="2">
    <source>
        <dbReference type="Proteomes" id="UP000244892"/>
    </source>
</evidence>
<reference evidence="1 2" key="1">
    <citation type="submission" date="2018-05" db="EMBL/GenBank/DDBJ databases">
        <title>complete genome sequence of Aquabacterium olei NBRC 110486.</title>
        <authorList>
            <person name="Tang B."/>
            <person name="Chang J."/>
            <person name="Zhang L."/>
            <person name="Yang H."/>
        </authorList>
    </citation>
    <scope>NUCLEOTIDE SEQUENCE [LARGE SCALE GENOMIC DNA]</scope>
    <source>
        <strain evidence="1 2">NBRC 110486</strain>
    </source>
</reference>
<dbReference type="PANTHER" id="PTHR39456">
    <property type="entry name" value="METAL-DEPENDENT HYDROLASE"/>
    <property type="match status" value="1"/>
</dbReference>
<evidence type="ECO:0000313" key="1">
    <source>
        <dbReference type="EMBL" id="AWI52226.1"/>
    </source>
</evidence>
<accession>A0A2U8FPH4</accession>
<dbReference type="AlphaFoldDB" id="A0A2U8FPH4"/>
<protein>
    <submittedName>
        <fullName evidence="1">Metal-dependent hydrolase</fullName>
    </submittedName>
</protein>
<proteinExistence type="predicted"/>
<dbReference type="EMBL" id="CP029210">
    <property type="protein sequence ID" value="AWI52226.1"/>
    <property type="molecule type" value="Genomic_DNA"/>
</dbReference>
<keyword evidence="2" id="KW-1185">Reference proteome</keyword>
<dbReference type="InterPro" id="IPR016516">
    <property type="entry name" value="UCP07580"/>
</dbReference>
<dbReference type="PANTHER" id="PTHR39456:SF1">
    <property type="entry name" value="METAL-DEPENDENT HYDROLASE"/>
    <property type="match status" value="1"/>
</dbReference>
<sequence>METPMPRPDLAPPPIVPREKLDFGLDGDIPRHWMAGDPFKTRFFDAMSTLFPVGERFFITCVRDFKDRITDPRVLQDIKDFTRQEAQHSMLHTRYNDRLQAQGVHVDQILAGQEKRLFQIIRGHCSREFTLGITAAAEHITAIMADCFVERPEIFEGADPRLRALYVWHAMEEMEHKAVAFDVLQDVARSSYLNRVGSMLLVTMLFPYHVFRIMRHMLQVDGFSRWQRTKIWARGLWWLYGPGGLFPPILGQYFRYLKPGFHPWQDPVVASYDPWLRLLKETGDPVEAGNRLHGPGVWATP</sequence>
<dbReference type="PIRSF" id="PIRSF007580">
    <property type="entry name" value="UCP07580"/>
    <property type="match status" value="1"/>
</dbReference>
<organism evidence="1 2">
    <name type="scientific">Aquabacterium olei</name>
    <dbReference type="NCBI Taxonomy" id="1296669"/>
    <lineage>
        <taxon>Bacteria</taxon>
        <taxon>Pseudomonadati</taxon>
        <taxon>Pseudomonadota</taxon>
        <taxon>Betaproteobacteria</taxon>
        <taxon>Burkholderiales</taxon>
        <taxon>Aquabacterium</taxon>
    </lineage>
</organism>
<dbReference type="Pfam" id="PF10118">
    <property type="entry name" value="Metal_hydrol"/>
    <property type="match status" value="1"/>
</dbReference>
<gene>
    <name evidence="1" type="ORF">DEH84_01330</name>
</gene>
<keyword evidence="1" id="KW-0378">Hydrolase</keyword>
<dbReference type="KEGG" id="aon:DEH84_01330"/>